<accession>A0ABC8RMK7</accession>
<proteinExistence type="predicted"/>
<keyword evidence="3" id="KW-1185">Reference proteome</keyword>
<feature type="region of interest" description="Disordered" evidence="1">
    <location>
        <begin position="147"/>
        <end position="173"/>
    </location>
</feature>
<comment type="caution">
    <text evidence="2">The sequence shown here is derived from an EMBL/GenBank/DDBJ whole genome shotgun (WGS) entry which is preliminary data.</text>
</comment>
<feature type="compositionally biased region" description="Polar residues" evidence="1">
    <location>
        <begin position="15"/>
        <end position="26"/>
    </location>
</feature>
<gene>
    <name evidence="2" type="ORF">ILEXP_LOCUS14037</name>
</gene>
<organism evidence="2 3">
    <name type="scientific">Ilex paraguariensis</name>
    <name type="common">yerba mate</name>
    <dbReference type="NCBI Taxonomy" id="185542"/>
    <lineage>
        <taxon>Eukaryota</taxon>
        <taxon>Viridiplantae</taxon>
        <taxon>Streptophyta</taxon>
        <taxon>Embryophyta</taxon>
        <taxon>Tracheophyta</taxon>
        <taxon>Spermatophyta</taxon>
        <taxon>Magnoliopsida</taxon>
        <taxon>eudicotyledons</taxon>
        <taxon>Gunneridae</taxon>
        <taxon>Pentapetalae</taxon>
        <taxon>asterids</taxon>
        <taxon>campanulids</taxon>
        <taxon>Aquifoliales</taxon>
        <taxon>Aquifoliaceae</taxon>
        <taxon>Ilex</taxon>
    </lineage>
</organism>
<feature type="region of interest" description="Disordered" evidence="1">
    <location>
        <begin position="1"/>
        <end position="91"/>
    </location>
</feature>
<dbReference type="PANTHER" id="PTHR33130">
    <property type="entry name" value="PUTATIVE (DUF1639)-RELATED"/>
    <property type="match status" value="1"/>
</dbReference>
<sequence>MSQPLHNFSLPKLQWSKSQKANNNTRGRTRLGHGDSSSSSPPTPDASPHSPRPSGHELLHRSPSFNLGPRRPSPLADDSSPKNPTLTDLSETETRCAALLQSGFASDDDKKILASGGVQDGCPMSSSDHKIEKKVISVSDSNDKIGKKRLLGTNEKTKEKMVAEDDVGKGKEAKPKTYIRLRLKNKSDEVGEEVKKAVVDPKDDEVIEKTWNLRPRKPIQNPSNSNVIATGKSGTSKAGGSSKPENKALKGTGGGNDAKAEKKKEKAKEKEKDKDKCPVTNFSIELTPQEIEEDFLLMTGKRPSRKPKKRSKAVQKQNLYPGSYLGSITPDSYKVPEPRQKDVPRADDVQILKCYLKSLQGWFTDARNNFCGSSLGEVELFGTHRTELEYAHSVRKSGWGFTYL</sequence>
<feature type="region of interest" description="Disordered" evidence="1">
    <location>
        <begin position="200"/>
        <end position="276"/>
    </location>
</feature>
<dbReference type="Pfam" id="PF07797">
    <property type="entry name" value="DUF1639"/>
    <property type="match status" value="1"/>
</dbReference>
<reference evidence="2 3" key="1">
    <citation type="submission" date="2024-02" db="EMBL/GenBank/DDBJ databases">
        <authorList>
            <person name="Vignale AGUSTIN F."/>
            <person name="Sosa J E."/>
            <person name="Modenutti C."/>
        </authorList>
    </citation>
    <scope>NUCLEOTIDE SEQUENCE [LARGE SCALE GENOMIC DNA]</scope>
</reference>
<feature type="compositionally biased region" description="Low complexity" evidence="1">
    <location>
        <begin position="36"/>
        <end position="53"/>
    </location>
</feature>
<evidence type="ECO:0000256" key="1">
    <source>
        <dbReference type="SAM" id="MobiDB-lite"/>
    </source>
</evidence>
<dbReference type="Proteomes" id="UP001642360">
    <property type="component" value="Unassembled WGS sequence"/>
</dbReference>
<dbReference type="PANTHER" id="PTHR33130:SF40">
    <property type="entry name" value="CHROMOGRANIN (DUF1639)"/>
    <property type="match status" value="1"/>
</dbReference>
<feature type="compositionally biased region" description="Low complexity" evidence="1">
    <location>
        <begin position="229"/>
        <end position="243"/>
    </location>
</feature>
<dbReference type="InterPro" id="IPR012438">
    <property type="entry name" value="DUF1639"/>
</dbReference>
<evidence type="ECO:0000313" key="2">
    <source>
        <dbReference type="EMBL" id="CAK9146204.1"/>
    </source>
</evidence>
<feature type="region of interest" description="Disordered" evidence="1">
    <location>
        <begin position="107"/>
        <end position="130"/>
    </location>
</feature>
<feature type="compositionally biased region" description="Basic and acidic residues" evidence="1">
    <location>
        <begin position="155"/>
        <end position="173"/>
    </location>
</feature>
<protein>
    <submittedName>
        <fullName evidence="2">Uncharacterized protein</fullName>
    </submittedName>
</protein>
<name>A0ABC8RMK7_9AQUA</name>
<evidence type="ECO:0000313" key="3">
    <source>
        <dbReference type="Proteomes" id="UP001642360"/>
    </source>
</evidence>
<dbReference type="AlphaFoldDB" id="A0ABC8RMK7"/>
<dbReference type="EMBL" id="CAUOFW020001547">
    <property type="protein sequence ID" value="CAK9146204.1"/>
    <property type="molecule type" value="Genomic_DNA"/>
</dbReference>
<feature type="compositionally biased region" description="Basic and acidic residues" evidence="1">
    <location>
        <begin position="258"/>
        <end position="276"/>
    </location>
</feature>